<comment type="caution">
    <text evidence="2">The sequence shown here is derived from an EMBL/GenBank/DDBJ whole genome shotgun (WGS) entry which is preliminary data.</text>
</comment>
<dbReference type="Gene3D" id="3.20.20.190">
    <property type="entry name" value="Phosphatidylinositol (PI) phosphodiesterase"/>
    <property type="match status" value="1"/>
</dbReference>
<organism evidence="2 3">
    <name type="scientific">Echinicola pacifica</name>
    <dbReference type="NCBI Taxonomy" id="346377"/>
    <lineage>
        <taxon>Bacteria</taxon>
        <taxon>Pseudomonadati</taxon>
        <taxon>Bacteroidota</taxon>
        <taxon>Cytophagia</taxon>
        <taxon>Cytophagales</taxon>
        <taxon>Cyclobacteriaceae</taxon>
        <taxon>Echinicola</taxon>
    </lineage>
</organism>
<dbReference type="AlphaFoldDB" id="A0A918UT38"/>
<evidence type="ECO:0000313" key="2">
    <source>
        <dbReference type="EMBL" id="GGZ32338.1"/>
    </source>
</evidence>
<evidence type="ECO:0000259" key="1">
    <source>
        <dbReference type="PROSITE" id="PS51704"/>
    </source>
</evidence>
<reference evidence="2" key="2">
    <citation type="submission" date="2020-09" db="EMBL/GenBank/DDBJ databases">
        <authorList>
            <person name="Sun Q."/>
            <person name="Kim S."/>
        </authorList>
    </citation>
    <scope>NUCLEOTIDE SEQUENCE</scope>
    <source>
        <strain evidence="2">KCTC 12368</strain>
    </source>
</reference>
<dbReference type="InterPro" id="IPR030395">
    <property type="entry name" value="GP_PDE_dom"/>
</dbReference>
<accession>A0A918UT38</accession>
<dbReference type="GO" id="GO:0008889">
    <property type="term" value="F:glycerophosphodiester phosphodiesterase activity"/>
    <property type="evidence" value="ECO:0007669"/>
    <property type="project" value="TreeGrafter"/>
</dbReference>
<dbReference type="CDD" id="cd08566">
    <property type="entry name" value="GDPD_AtGDE_like"/>
    <property type="match status" value="1"/>
</dbReference>
<dbReference type="Pfam" id="PF03009">
    <property type="entry name" value="GDPD"/>
    <property type="match status" value="1"/>
</dbReference>
<dbReference type="InterPro" id="IPR017946">
    <property type="entry name" value="PLC-like_Pdiesterase_TIM-brl"/>
</dbReference>
<name>A0A918UT38_9BACT</name>
<dbReference type="SUPFAM" id="SSF51695">
    <property type="entry name" value="PLC-like phosphodiesterases"/>
    <property type="match status" value="1"/>
</dbReference>
<proteinExistence type="predicted"/>
<dbReference type="GO" id="GO:0070291">
    <property type="term" value="P:N-acylethanolamine metabolic process"/>
    <property type="evidence" value="ECO:0007669"/>
    <property type="project" value="TreeGrafter"/>
</dbReference>
<dbReference type="GO" id="GO:0006580">
    <property type="term" value="P:ethanolamine metabolic process"/>
    <property type="evidence" value="ECO:0007669"/>
    <property type="project" value="TreeGrafter"/>
</dbReference>
<keyword evidence="3" id="KW-1185">Reference proteome</keyword>
<reference evidence="2" key="1">
    <citation type="journal article" date="2014" name="Int. J. Syst. Evol. Microbiol.">
        <title>Complete genome sequence of Corynebacterium casei LMG S-19264T (=DSM 44701T), isolated from a smear-ripened cheese.</title>
        <authorList>
            <consortium name="US DOE Joint Genome Institute (JGI-PGF)"/>
            <person name="Walter F."/>
            <person name="Albersmeier A."/>
            <person name="Kalinowski J."/>
            <person name="Ruckert C."/>
        </authorList>
    </citation>
    <scope>NUCLEOTIDE SEQUENCE</scope>
    <source>
        <strain evidence="2">KCTC 12368</strain>
    </source>
</reference>
<dbReference type="Proteomes" id="UP000619457">
    <property type="component" value="Unassembled WGS sequence"/>
</dbReference>
<dbReference type="PANTHER" id="PTHR46320">
    <property type="entry name" value="GLYCEROPHOSPHODIESTER PHOSPHODIESTERASE 1"/>
    <property type="match status" value="1"/>
</dbReference>
<dbReference type="GO" id="GO:0006644">
    <property type="term" value="P:phospholipid metabolic process"/>
    <property type="evidence" value="ECO:0007669"/>
    <property type="project" value="TreeGrafter"/>
</dbReference>
<dbReference type="GO" id="GO:0005886">
    <property type="term" value="C:plasma membrane"/>
    <property type="evidence" value="ECO:0007669"/>
    <property type="project" value="TreeGrafter"/>
</dbReference>
<evidence type="ECO:0000313" key="3">
    <source>
        <dbReference type="Proteomes" id="UP000619457"/>
    </source>
</evidence>
<dbReference type="EMBL" id="BMWX01000004">
    <property type="protein sequence ID" value="GGZ32338.1"/>
    <property type="molecule type" value="Genomic_DNA"/>
</dbReference>
<sequence>MAQVEGIRDRFLNNNELMVAAHRAAHQKYPENSLKSIEEAIRLGVDLVELDIRVTRDGLPILMHDDSIDRTTNGSGLVEELTYEKINSFYLLYNGEPGSEKVPTLEEAFRVCKGRIMVDMDMKTDQVEAVVEVVKAMGITDHLLFFDSDWKVLQNIKQQLPRAYLMPRAYKTKHIKKAYKKLRPEAIHIDQGFYTPKTIKQANKYGMRIWINSLGDRDRQISSSPEPQKDLQWIQQGANMVQTDFPEYWLSIQSKMNK</sequence>
<feature type="domain" description="GP-PDE" evidence="1">
    <location>
        <begin position="17"/>
        <end position="253"/>
    </location>
</feature>
<gene>
    <name evidence="2" type="ORF">GCM10007049_27240</name>
</gene>
<dbReference type="PANTHER" id="PTHR46320:SF1">
    <property type="entry name" value="GLYCEROPHOSPHODIESTER PHOSPHODIESTERASE 1"/>
    <property type="match status" value="1"/>
</dbReference>
<protein>
    <submittedName>
        <fullName evidence="2">Glycerophosphoryl diester phosphodiesterase</fullName>
    </submittedName>
</protein>
<dbReference type="PROSITE" id="PS50007">
    <property type="entry name" value="PIPLC_X_DOMAIN"/>
    <property type="match status" value="1"/>
</dbReference>
<dbReference type="PROSITE" id="PS51704">
    <property type="entry name" value="GP_PDE"/>
    <property type="match status" value="1"/>
</dbReference>